<protein>
    <submittedName>
        <fullName evidence="1">Uncharacterized protein</fullName>
    </submittedName>
</protein>
<dbReference type="OrthoDB" id="61437at2759"/>
<accession>A0A0C3F1S2</accession>
<dbReference type="GO" id="GO:0007166">
    <property type="term" value="P:cell surface receptor signaling pathway"/>
    <property type="evidence" value="ECO:0007669"/>
    <property type="project" value="InterPro"/>
</dbReference>
<evidence type="ECO:0000313" key="1">
    <source>
        <dbReference type="EMBL" id="KIM78710.1"/>
    </source>
</evidence>
<dbReference type="InParanoid" id="A0A0C3F1S2"/>
<sequence length="892" mass="99797">MSVQAVGIAGVAADQLWENSSVQNAIQLLEQLSDLGRALPFVAPAFVLLSVIIQIEKQARDADAKCNDLVDRITFMLGHLTVLRRVKMMDPTRLVVDRMVTALRDAASLIQAYRKQSLIARRLNVSNRDKFASCVHSVNTCSNDLMMSLQIHQSGQLDILTRSVPTDPEDDIAQSFIAEHGGLAAIKQDEMLLAEFAEELHLKTDGNVLEQVNTDLSDLMQENQARLQRILKDTVGTSVVDGIRELVTQMADADKEQRFVCVQCDMPFRHSTNGPKSCNFHRAEYSSWDRCYPCCGDKDSHPCQCQSHRAQHHCDYPYGPFFGRARKINNYVDTVDQWASIEDHSLVKNDVQKAFIGRLLRWVSRADLLDEQTIIISVGTVWYSEKYFFDTFTTNDLHAISQVVRMTGNSMIFRTTSDESEYAMAEWVLSSEGTISGVRLTAKAATSNTPFIRVCPIDIATCTQSGNVLALSEGGLRSYKPKTPYTLPETIRISPELTDKPIRPTRTDFKTSTSAALPVVIIPTSEPPLKPNQQFASYDSDNFEGTVSVFNKSPASSTTPITIASVSASFRLIGEGTYSSAKSFEFLDGVQLPITIDPRQSWSFKFRISVPRSDNDAKLELRWFNRAFIARKRPLRLKLLMKDIEGEQCSLVIEHVFDPLYPLEKQNETDLAFFYFDDPELWTRNGVHVEKGSEKDRIIAFSGSMGDNTIDVTRLQKIVYHAIKTRETEVDLEIGGERGDGAWEWGASALVDLSCNRVYAFKILLTQGRLASRKTMACLGYVLCPEYGDVIDESRDIQYAAEKVKFPELEYLVTQDVVQDDTVDDSIPDPQTPFLQPDPETSTVKAISSASRLIISDDLTVHLASIDSSLARIAAAVELIADRLASNEDYSR</sequence>
<dbReference type="CDD" id="cd21037">
    <property type="entry name" value="MLKL_NTD"/>
    <property type="match status" value="1"/>
</dbReference>
<name>A0A0C3F1S2_PILCF</name>
<keyword evidence="2" id="KW-1185">Reference proteome</keyword>
<gene>
    <name evidence="1" type="ORF">PILCRDRAFT_824155</name>
</gene>
<proteinExistence type="predicted"/>
<dbReference type="STRING" id="765440.A0A0C3F1S2"/>
<dbReference type="Proteomes" id="UP000054166">
    <property type="component" value="Unassembled WGS sequence"/>
</dbReference>
<dbReference type="AlphaFoldDB" id="A0A0C3F1S2"/>
<dbReference type="Gene3D" id="1.20.930.20">
    <property type="entry name" value="Adaptor protein Cbl, N-terminal domain"/>
    <property type="match status" value="1"/>
</dbReference>
<evidence type="ECO:0000313" key="2">
    <source>
        <dbReference type="Proteomes" id="UP000054166"/>
    </source>
</evidence>
<organism evidence="1 2">
    <name type="scientific">Piloderma croceum (strain F 1598)</name>
    <dbReference type="NCBI Taxonomy" id="765440"/>
    <lineage>
        <taxon>Eukaryota</taxon>
        <taxon>Fungi</taxon>
        <taxon>Dikarya</taxon>
        <taxon>Basidiomycota</taxon>
        <taxon>Agaricomycotina</taxon>
        <taxon>Agaricomycetes</taxon>
        <taxon>Agaricomycetidae</taxon>
        <taxon>Atheliales</taxon>
        <taxon>Atheliaceae</taxon>
        <taxon>Piloderma</taxon>
    </lineage>
</organism>
<dbReference type="InterPro" id="IPR036537">
    <property type="entry name" value="Adaptor_Cbl_N_dom_sf"/>
</dbReference>
<reference evidence="2" key="2">
    <citation type="submission" date="2015-01" db="EMBL/GenBank/DDBJ databases">
        <title>Evolutionary Origins and Diversification of the Mycorrhizal Mutualists.</title>
        <authorList>
            <consortium name="DOE Joint Genome Institute"/>
            <consortium name="Mycorrhizal Genomics Consortium"/>
            <person name="Kohler A."/>
            <person name="Kuo A."/>
            <person name="Nagy L.G."/>
            <person name="Floudas D."/>
            <person name="Copeland A."/>
            <person name="Barry K.W."/>
            <person name="Cichocki N."/>
            <person name="Veneault-Fourrey C."/>
            <person name="LaButti K."/>
            <person name="Lindquist E.A."/>
            <person name="Lipzen A."/>
            <person name="Lundell T."/>
            <person name="Morin E."/>
            <person name="Murat C."/>
            <person name="Riley R."/>
            <person name="Ohm R."/>
            <person name="Sun H."/>
            <person name="Tunlid A."/>
            <person name="Henrissat B."/>
            <person name="Grigoriev I.V."/>
            <person name="Hibbett D.S."/>
            <person name="Martin F."/>
        </authorList>
    </citation>
    <scope>NUCLEOTIDE SEQUENCE [LARGE SCALE GENOMIC DNA]</scope>
    <source>
        <strain evidence="2">F 1598</strain>
    </source>
</reference>
<dbReference type="HOGENOM" id="CLU_010143_0_0_1"/>
<reference evidence="1 2" key="1">
    <citation type="submission" date="2014-04" db="EMBL/GenBank/DDBJ databases">
        <authorList>
            <consortium name="DOE Joint Genome Institute"/>
            <person name="Kuo A."/>
            <person name="Tarkka M."/>
            <person name="Buscot F."/>
            <person name="Kohler A."/>
            <person name="Nagy L.G."/>
            <person name="Floudas D."/>
            <person name="Copeland A."/>
            <person name="Barry K.W."/>
            <person name="Cichocki N."/>
            <person name="Veneault-Fourrey C."/>
            <person name="LaButti K."/>
            <person name="Lindquist E.A."/>
            <person name="Lipzen A."/>
            <person name="Lundell T."/>
            <person name="Morin E."/>
            <person name="Murat C."/>
            <person name="Sun H."/>
            <person name="Tunlid A."/>
            <person name="Henrissat B."/>
            <person name="Grigoriev I.V."/>
            <person name="Hibbett D.S."/>
            <person name="Martin F."/>
            <person name="Nordberg H.P."/>
            <person name="Cantor M.N."/>
            <person name="Hua S.X."/>
        </authorList>
    </citation>
    <scope>NUCLEOTIDE SEQUENCE [LARGE SCALE GENOMIC DNA]</scope>
    <source>
        <strain evidence="1 2">F 1598</strain>
    </source>
</reference>
<dbReference type="InterPro" id="IPR059179">
    <property type="entry name" value="MLKL-like_MCAfunc"/>
</dbReference>
<dbReference type="EMBL" id="KN833014">
    <property type="protein sequence ID" value="KIM78710.1"/>
    <property type="molecule type" value="Genomic_DNA"/>
</dbReference>